<evidence type="ECO:0000313" key="8">
    <source>
        <dbReference type="EMBL" id="CCE84978.1"/>
    </source>
</evidence>
<dbReference type="InParanoid" id="G8Y5R7"/>
<dbReference type="GO" id="GO:0005634">
    <property type="term" value="C:nucleus"/>
    <property type="evidence" value="ECO:0007669"/>
    <property type="project" value="UniProtKB-SubCell"/>
</dbReference>
<feature type="coiled-coil region" evidence="4">
    <location>
        <begin position="796"/>
        <end position="823"/>
    </location>
</feature>
<feature type="compositionally biased region" description="Polar residues" evidence="5">
    <location>
        <begin position="256"/>
        <end position="268"/>
    </location>
</feature>
<dbReference type="Proteomes" id="UP000005222">
    <property type="component" value="Chromosome L"/>
</dbReference>
<keyword evidence="2 3" id="KW-0539">Nucleus</keyword>
<gene>
    <name evidence="8" type="primary">Piso0_004544</name>
    <name evidence="7" type="ORF">GNLVRS01_PISO0K19216g</name>
    <name evidence="8" type="ORF">GNLVRS01_PISO0L19217g</name>
</gene>
<reference evidence="9" key="2">
    <citation type="journal article" date="2012" name="G3 (Bethesda)">
        <title>Pichia sorbitophila, an interspecies yeast hybrid reveals early steps of genome resolution following polyploidization.</title>
        <authorList>
            <person name="Leh Louis V."/>
            <person name="Despons L."/>
            <person name="Friedrich A."/>
            <person name="Martin T."/>
            <person name="Durrens P."/>
            <person name="Casaregola S."/>
            <person name="Neuveglise C."/>
            <person name="Fairhead C."/>
            <person name="Marck C."/>
            <person name="Cruz J.A."/>
            <person name="Straub M.L."/>
            <person name="Kugler V."/>
            <person name="Sacerdot C."/>
            <person name="Uzunov Z."/>
            <person name="Thierry A."/>
            <person name="Weiss S."/>
            <person name="Bleykasten C."/>
            <person name="De Montigny J."/>
            <person name="Jacques N."/>
            <person name="Jung P."/>
            <person name="Lemaire M."/>
            <person name="Mallet S."/>
            <person name="Morel G."/>
            <person name="Richard G.F."/>
            <person name="Sarkar A."/>
            <person name="Savel G."/>
            <person name="Schacherer J."/>
            <person name="Seret M.L."/>
            <person name="Talla E."/>
            <person name="Samson G."/>
            <person name="Jubin C."/>
            <person name="Poulain J."/>
            <person name="Vacherie B."/>
            <person name="Barbe V."/>
            <person name="Pelletier E."/>
            <person name="Sherman D.J."/>
            <person name="Westhof E."/>
            <person name="Weissenbach J."/>
            <person name="Baret P.V."/>
            <person name="Wincker P."/>
            <person name="Gaillardin C."/>
            <person name="Dujon B."/>
            <person name="Souciet J.L."/>
        </authorList>
    </citation>
    <scope>NUCLEOTIDE SEQUENCE [LARGE SCALE GENOMIC DNA]</scope>
    <source>
        <strain evidence="9">ATCC MYA-4447 / BCRC 22081 / CBS 7064 / NBRC 10061 / NRRL Y-12695</strain>
    </source>
</reference>
<name>G8Y5R7_PICSO</name>
<feature type="region of interest" description="Disordered" evidence="5">
    <location>
        <begin position="487"/>
        <end position="584"/>
    </location>
</feature>
<feature type="region of interest" description="Disordered" evidence="5">
    <location>
        <begin position="229"/>
        <end position="289"/>
    </location>
</feature>
<feature type="region of interest" description="Disordered" evidence="5">
    <location>
        <begin position="368"/>
        <end position="390"/>
    </location>
</feature>
<feature type="domain" description="WAC" evidence="6">
    <location>
        <begin position="23"/>
        <end position="130"/>
    </location>
</feature>
<feature type="compositionally biased region" description="Basic and acidic residues" evidence="5">
    <location>
        <begin position="525"/>
        <end position="538"/>
    </location>
</feature>
<feature type="compositionally biased region" description="Acidic residues" evidence="5">
    <location>
        <begin position="556"/>
        <end position="582"/>
    </location>
</feature>
<dbReference type="InterPro" id="IPR013136">
    <property type="entry name" value="WSTF_Acf1_Cbp146"/>
</dbReference>
<dbReference type="Pfam" id="PF15613">
    <property type="entry name" value="WSD"/>
    <property type="match status" value="1"/>
</dbReference>
<accession>G8Y5R7</accession>
<dbReference type="InterPro" id="IPR028941">
    <property type="entry name" value="WHIM2_dom"/>
</dbReference>
<dbReference type="GO" id="GO:0000785">
    <property type="term" value="C:chromatin"/>
    <property type="evidence" value="ECO:0007669"/>
    <property type="project" value="UniProtKB-ARBA"/>
</dbReference>
<evidence type="ECO:0000256" key="3">
    <source>
        <dbReference type="PROSITE-ProRule" id="PRU00475"/>
    </source>
</evidence>
<dbReference type="PANTHER" id="PTHR32075:SF6">
    <property type="entry name" value="ISWI CHROMATIN-REMODELING COMPLEX SUBUNIT YPL216W-RELATED"/>
    <property type="match status" value="1"/>
</dbReference>
<dbReference type="InterPro" id="IPR018501">
    <property type="entry name" value="DDT_dom"/>
</dbReference>
<evidence type="ECO:0000256" key="5">
    <source>
        <dbReference type="SAM" id="MobiDB-lite"/>
    </source>
</evidence>
<dbReference type="GO" id="GO:0000781">
    <property type="term" value="C:chromosome, telomeric region"/>
    <property type="evidence" value="ECO:0007669"/>
    <property type="project" value="GOC"/>
</dbReference>
<evidence type="ECO:0000259" key="6">
    <source>
        <dbReference type="PROSITE" id="PS51136"/>
    </source>
</evidence>
<dbReference type="AlphaFoldDB" id="G8Y5R7"/>
<dbReference type="Pfam" id="PF10537">
    <property type="entry name" value="WAC_Acf1_DNA_bd"/>
    <property type="match status" value="1"/>
</dbReference>
<dbReference type="FunCoup" id="G8Y5R7">
    <property type="interactions" value="473"/>
</dbReference>
<evidence type="ECO:0000313" key="7">
    <source>
        <dbReference type="EMBL" id="CCE83947.1"/>
    </source>
</evidence>
<reference evidence="8" key="1">
    <citation type="submission" date="2011-10" db="EMBL/GenBank/DDBJ databases">
        <authorList>
            <person name="Genoscope - CEA"/>
        </authorList>
    </citation>
    <scope>NUCLEOTIDE SEQUENCE</scope>
</reference>
<dbReference type="Pfam" id="PF02791">
    <property type="entry name" value="DDT"/>
    <property type="match status" value="1"/>
</dbReference>
<keyword evidence="9" id="KW-1185">Reference proteome</keyword>
<feature type="region of interest" description="Disordered" evidence="5">
    <location>
        <begin position="733"/>
        <end position="769"/>
    </location>
</feature>
<feature type="region of interest" description="Disordered" evidence="5">
    <location>
        <begin position="1070"/>
        <end position="1139"/>
    </location>
</feature>
<sequence>MVLYKRKPVLYLKPPEIGVDKNREVFFIEATGEWFNTYEEYLERMDYYNRRKFVCEITGNSCLTFFQALKSEQKEIKAVEKNFPETLREHILKYIQFSRITRLDQVVDTVYSAFKNEFFPGETVFIKGSAMNDGTDTSTKYKGTVKEKIQYSNPLETKYLVVRQSDGKQAIVTHELIFRDRNHYTKWLIKTFIKLTMSRSHKVGAPWVVKTKFAKKYRIPEEYPEDLIHFKSSTPNGEVRYENTPSTAHSGDPSMINGQSTDATSQGKNSKKKSQATQGTSKKKNASALQVDLAKSNDFKNKYPLHHLPETIASDLMKDNDKATPQPSNHPTRRNVVEDMELRFNLQHPSVNFKKLALPKNALYWAQQEEDESKKTEELGEDAGMSDSIPESPKIQTHLVSVQEALECWMFFNMYHEVLKLDTFTFDDFLYAMAWNYDQFKGIGRCVLLDEIWCAALGAIVSNEAKTSKQNDIPGLIISLPPKTSFLKNTDDGKDTETADALEGPQDELDENEAENNILQNGESVGKDESTETETKEENDNDIADNENEIKSETEALSDNEEDGDPDSQREEEDDAENDEEHDAYSVMNYRGIPWYERLRKRNYKDGNWQCILLGVLSLIEYIPSHNEIIQPVFKILAPSSMASTPSTVLTQFYKSFNIEMRLKTLRILVELLTNGLVIRKYIEECLDYSTTLRRNRLDNIRDYKITLDSVYKLSTEIDDSVAAFCEEEEKHFKKGKPKNNGTTKHTEKAKSSEQTNSTHDNKKRPKIDLQAFEMSDKERKLADTDKGFKKLWTERANLIQKVANFKKEKRDIETKLNEIDCQRVKLLGKDRLYNRYWWFENNGLPNLHSKINDDDADELDQEDIGNNESEVTDETYLMGRLWVQGASNEDIRLHLHSSIEQTDSFLEKAFFDENELEEYLNSQNDPVIDKVHGKPLRKMNFSKLPNAFRQAAKDDLSIEFTDGDIKMAANGKVIIDQYGGLSDVKLLKEISPIQRKVIEESPEPLLNGGSWRYYDDPHTIEQLIERLNPWGIRESQLKKEMLNIKDTMKATMTARRNALTLDIEDSSLSKSELGNEASSEKADIDNDGEVSPNDNRGRRKTSSRLEKLKRQKVGNYAFKEIKTESESESPSESVWHENDKELSRVLEWVNSKALDMYDKSLYEGGDRIRGRGRPSKS</sequence>
<keyword evidence="4" id="KW-0175">Coiled coil</keyword>
<evidence type="ECO:0000256" key="2">
    <source>
        <dbReference type="ARBA" id="ARBA00023242"/>
    </source>
</evidence>
<dbReference type="Proteomes" id="UP000005222">
    <property type="component" value="Chromosome K"/>
</dbReference>
<protein>
    <submittedName>
        <fullName evidence="8">Piso0_004544 protein</fullName>
    </submittedName>
</protein>
<dbReference type="HOGENOM" id="CLU_002631_1_1_1"/>
<dbReference type="GO" id="GO:0031509">
    <property type="term" value="P:subtelomeric heterochromatin formation"/>
    <property type="evidence" value="ECO:0007669"/>
    <property type="project" value="TreeGrafter"/>
</dbReference>
<dbReference type="PROSITE" id="PS51136">
    <property type="entry name" value="WAC"/>
    <property type="match status" value="1"/>
</dbReference>
<proteinExistence type="predicted"/>
<comment type="subcellular location">
    <subcellularLocation>
        <location evidence="1 3">Nucleus</location>
    </subcellularLocation>
</comment>
<dbReference type="EMBL" id="FO082048">
    <property type="protein sequence ID" value="CCE84978.1"/>
    <property type="molecule type" value="Genomic_DNA"/>
</dbReference>
<dbReference type="EMBL" id="FO082049">
    <property type="protein sequence ID" value="CCE83947.1"/>
    <property type="molecule type" value="Genomic_DNA"/>
</dbReference>
<evidence type="ECO:0000256" key="4">
    <source>
        <dbReference type="SAM" id="Coils"/>
    </source>
</evidence>
<dbReference type="eggNOG" id="KOG1245">
    <property type="taxonomic scope" value="Eukaryota"/>
</dbReference>
<evidence type="ECO:0000256" key="1">
    <source>
        <dbReference type="ARBA" id="ARBA00004123"/>
    </source>
</evidence>
<organism evidence="8 9">
    <name type="scientific">Pichia sorbitophila (strain ATCC MYA-4447 / BCRC 22081 / CBS 7064 / NBRC 10061 / NRRL Y-12695)</name>
    <name type="common">Hybrid yeast</name>
    <dbReference type="NCBI Taxonomy" id="559304"/>
    <lineage>
        <taxon>Eukaryota</taxon>
        <taxon>Fungi</taxon>
        <taxon>Dikarya</taxon>
        <taxon>Ascomycota</taxon>
        <taxon>Saccharomycotina</taxon>
        <taxon>Pichiomycetes</taxon>
        <taxon>Debaryomycetaceae</taxon>
        <taxon>Millerozyma</taxon>
    </lineage>
</organism>
<dbReference type="PANTHER" id="PTHR32075">
    <property type="entry name" value="ISWI CHROMATIN-REMODELING COMPLEX SUBUNIT YPL216W-RELATED"/>
    <property type="match status" value="1"/>
</dbReference>
<dbReference type="OrthoDB" id="332390at2759"/>
<feature type="compositionally biased region" description="Acidic residues" evidence="5">
    <location>
        <begin position="505"/>
        <end position="514"/>
    </location>
</feature>
<dbReference type="STRING" id="559304.G8Y5R7"/>
<evidence type="ECO:0000313" key="9">
    <source>
        <dbReference type="Proteomes" id="UP000005222"/>
    </source>
</evidence>